<evidence type="ECO:0000313" key="2">
    <source>
        <dbReference type="Proteomes" id="UP000307749"/>
    </source>
</evidence>
<name>A0A4S3KEC9_9GAMM</name>
<keyword evidence="2" id="KW-1185">Reference proteome</keyword>
<dbReference type="STRING" id="993689.GCA_002077135_02083"/>
<dbReference type="AlphaFoldDB" id="A0A4S3KEC9"/>
<comment type="caution">
    <text evidence="1">The sequence shown here is derived from an EMBL/GenBank/DDBJ whole genome shotgun (WGS) entry which is preliminary data.</text>
</comment>
<dbReference type="Proteomes" id="UP000307749">
    <property type="component" value="Unassembled WGS sequence"/>
</dbReference>
<organism evidence="1 2">
    <name type="scientific">Metallibacterium scheffleri</name>
    <dbReference type="NCBI Taxonomy" id="993689"/>
    <lineage>
        <taxon>Bacteria</taxon>
        <taxon>Pseudomonadati</taxon>
        <taxon>Pseudomonadota</taxon>
        <taxon>Gammaproteobacteria</taxon>
        <taxon>Lysobacterales</taxon>
        <taxon>Rhodanobacteraceae</taxon>
        <taxon>Metallibacterium</taxon>
    </lineage>
</organism>
<sequence length="217" mass="24059">MAVKGMANMPDQLIGFDWPKARILCERHNSRLSPLDSEAKKLAEGLHQFVDGARHTTVHLSGLLLERWALKTVINHMAAGFAHANRWLPNQDLVRNAFGLEPLPHGCGLYLLRVDGYEPVSTEQAGITLAWMGTEDGTPRECMGAIVYLHGATFFLLLQTHFLDVLRTNGLGFSNSGLPLTYDRLSYHPKKAQIDDGQGHTMLALFDWGLIGKPQSC</sequence>
<dbReference type="EMBL" id="MWQO01000072">
    <property type="protein sequence ID" value="THD06779.1"/>
    <property type="molecule type" value="Genomic_DNA"/>
</dbReference>
<protein>
    <submittedName>
        <fullName evidence="1">Uncharacterized protein</fullName>
    </submittedName>
</protein>
<proteinExistence type="predicted"/>
<gene>
    <name evidence="1" type="ORF">B1806_15740</name>
</gene>
<accession>A0A4S3KEC9</accession>
<evidence type="ECO:0000313" key="1">
    <source>
        <dbReference type="EMBL" id="THD06779.1"/>
    </source>
</evidence>
<reference evidence="1 2" key="1">
    <citation type="submission" date="2017-02" db="EMBL/GenBank/DDBJ databases">
        <title>Whole genome sequencing of Metallibacterium scheffleri DSM 24874 (T).</title>
        <authorList>
            <person name="Kumar S."/>
            <person name="Patil P."/>
            <person name="Patil P.B."/>
        </authorList>
    </citation>
    <scope>NUCLEOTIDE SEQUENCE [LARGE SCALE GENOMIC DNA]</scope>
    <source>
        <strain evidence="1 2">DSM 24874</strain>
    </source>
</reference>